<dbReference type="CDD" id="cd04485">
    <property type="entry name" value="DnaE_OBF"/>
    <property type="match status" value="1"/>
</dbReference>
<dbReference type="InterPro" id="IPR004805">
    <property type="entry name" value="DnaE2/DnaE/PolC"/>
</dbReference>
<evidence type="ECO:0000313" key="15">
    <source>
        <dbReference type="EMBL" id="TQL79108.1"/>
    </source>
</evidence>
<dbReference type="Pfam" id="PF07733">
    <property type="entry name" value="DNA_pol3_alpha"/>
    <property type="match status" value="1"/>
</dbReference>
<dbReference type="NCBIfam" id="TIGR00594">
    <property type="entry name" value="polc"/>
    <property type="match status" value="1"/>
</dbReference>
<dbReference type="InParanoid" id="A0A543B2Q2"/>
<dbReference type="GO" id="GO:0006260">
    <property type="term" value="P:DNA replication"/>
    <property type="evidence" value="ECO:0007669"/>
    <property type="project" value="UniProtKB-KW"/>
</dbReference>
<dbReference type="AlphaFoldDB" id="A0A543B2Q2"/>
<evidence type="ECO:0000256" key="12">
    <source>
        <dbReference type="ARBA" id="ARBA00049244"/>
    </source>
</evidence>
<evidence type="ECO:0000256" key="2">
    <source>
        <dbReference type="ARBA" id="ARBA00007391"/>
    </source>
</evidence>
<dbReference type="Pfam" id="PF14579">
    <property type="entry name" value="HHH_6"/>
    <property type="match status" value="1"/>
</dbReference>
<dbReference type="Pfam" id="PF01336">
    <property type="entry name" value="tRNA_anti-codon"/>
    <property type="match status" value="1"/>
</dbReference>
<evidence type="ECO:0000256" key="8">
    <source>
        <dbReference type="ARBA" id="ARBA00022705"/>
    </source>
</evidence>
<comment type="function">
    <text evidence="13">DNA polymerase involved in damage-induced mutagenesis and translesion synthesis (TLS). It is not the major replicative DNA polymerase.</text>
</comment>
<dbReference type="GO" id="GO:0006281">
    <property type="term" value="P:DNA repair"/>
    <property type="evidence" value="ECO:0007669"/>
    <property type="project" value="UniProtKB-UniRule"/>
</dbReference>
<evidence type="ECO:0000256" key="4">
    <source>
        <dbReference type="ARBA" id="ARBA00017273"/>
    </source>
</evidence>
<dbReference type="Gene3D" id="3.20.20.140">
    <property type="entry name" value="Metal-dependent hydrolases"/>
    <property type="match status" value="1"/>
</dbReference>
<dbReference type="InterPro" id="IPR011708">
    <property type="entry name" value="DNA_pol3_alpha_NTPase_dom"/>
</dbReference>
<keyword evidence="8 13" id="KW-0235">DNA replication</keyword>
<dbReference type="Proteomes" id="UP000317043">
    <property type="component" value="Unassembled WGS sequence"/>
</dbReference>
<evidence type="ECO:0000256" key="5">
    <source>
        <dbReference type="ARBA" id="ARBA00022490"/>
    </source>
</evidence>
<dbReference type="HAMAP" id="MF_01902">
    <property type="entry name" value="DNApol_error_prone"/>
    <property type="match status" value="1"/>
</dbReference>
<evidence type="ECO:0000256" key="3">
    <source>
        <dbReference type="ARBA" id="ARBA00012417"/>
    </source>
</evidence>
<evidence type="ECO:0000256" key="6">
    <source>
        <dbReference type="ARBA" id="ARBA00022679"/>
    </source>
</evidence>
<dbReference type="Pfam" id="PF17657">
    <property type="entry name" value="DNA_pol3_finger"/>
    <property type="match status" value="1"/>
</dbReference>
<dbReference type="InterPro" id="IPR016195">
    <property type="entry name" value="Pol/histidinol_Pase-like"/>
</dbReference>
<keyword evidence="6 13" id="KW-0808">Transferase</keyword>
<evidence type="ECO:0000256" key="10">
    <source>
        <dbReference type="ARBA" id="ARBA00022932"/>
    </source>
</evidence>
<comment type="similarity">
    <text evidence="2 13">Belongs to the DNA polymerase type-C family. DnaE2 subfamily.</text>
</comment>
<organism evidence="15 16">
    <name type="scientific">Stackebrandtia endophytica</name>
    <dbReference type="NCBI Taxonomy" id="1496996"/>
    <lineage>
        <taxon>Bacteria</taxon>
        <taxon>Bacillati</taxon>
        <taxon>Actinomycetota</taxon>
        <taxon>Actinomycetes</taxon>
        <taxon>Glycomycetales</taxon>
        <taxon>Glycomycetaceae</taxon>
        <taxon>Stackebrandtia</taxon>
    </lineage>
</organism>
<dbReference type="PANTHER" id="PTHR32294">
    <property type="entry name" value="DNA POLYMERASE III SUBUNIT ALPHA"/>
    <property type="match status" value="1"/>
</dbReference>
<reference evidence="15 16" key="1">
    <citation type="submission" date="2019-06" db="EMBL/GenBank/DDBJ databases">
        <title>Sequencing the genomes of 1000 actinobacteria strains.</title>
        <authorList>
            <person name="Klenk H.-P."/>
        </authorList>
    </citation>
    <scope>NUCLEOTIDE SEQUENCE [LARGE SCALE GENOMIC DNA]</scope>
    <source>
        <strain evidence="15 16">DSM 45928</strain>
    </source>
</reference>
<dbReference type="SMART" id="SM00481">
    <property type="entry name" value="POLIIIAc"/>
    <property type="match status" value="1"/>
</dbReference>
<dbReference type="GO" id="GO:0003887">
    <property type="term" value="F:DNA-directed DNA polymerase activity"/>
    <property type="evidence" value="ECO:0007669"/>
    <property type="project" value="UniProtKB-UniRule"/>
</dbReference>
<comment type="catalytic activity">
    <reaction evidence="12 13">
        <text>DNA(n) + a 2'-deoxyribonucleoside 5'-triphosphate = DNA(n+1) + diphosphate</text>
        <dbReference type="Rhea" id="RHEA:22508"/>
        <dbReference type="Rhea" id="RHEA-COMP:17339"/>
        <dbReference type="Rhea" id="RHEA-COMP:17340"/>
        <dbReference type="ChEBI" id="CHEBI:33019"/>
        <dbReference type="ChEBI" id="CHEBI:61560"/>
        <dbReference type="ChEBI" id="CHEBI:173112"/>
        <dbReference type="EC" id="2.7.7.7"/>
    </reaction>
</comment>
<protein>
    <recommendedName>
        <fullName evidence="4 13">Error-prone DNA polymerase</fullName>
        <ecNumber evidence="3 13">2.7.7.7</ecNumber>
    </recommendedName>
</protein>
<dbReference type="Pfam" id="PF02811">
    <property type="entry name" value="PHP"/>
    <property type="match status" value="1"/>
</dbReference>
<dbReference type="Gene3D" id="1.10.150.870">
    <property type="match status" value="1"/>
</dbReference>
<dbReference type="InterPro" id="IPR029460">
    <property type="entry name" value="DNAPol_HHH"/>
</dbReference>
<name>A0A543B2Q2_9ACTN</name>
<evidence type="ECO:0000313" key="16">
    <source>
        <dbReference type="Proteomes" id="UP000317043"/>
    </source>
</evidence>
<dbReference type="InterPro" id="IPR004365">
    <property type="entry name" value="NA-bd_OB_tRNA"/>
</dbReference>
<evidence type="ECO:0000256" key="9">
    <source>
        <dbReference type="ARBA" id="ARBA00022763"/>
    </source>
</evidence>
<accession>A0A543B2Q2</accession>
<keyword evidence="7 13" id="KW-0548">Nucleotidyltransferase</keyword>
<keyword evidence="5 13" id="KW-0963">Cytoplasm</keyword>
<sequence length="1052" mass="114184">MTDYAELHCHSYFSFGDGADSPQRLVTEAARLGLSGLAITDHDGYYGVAQFAEAAQEVAIPTVFGAELSLDLPGPRTGTVDPGGNHLVVLARDPEGYQRLSRAITVAQLAGSKAKPKYSLDDLARSADGHWLVLTGCRRGAVPLALETGGMSAAGERLDQLIGLFGRSNVAVELIHHDQPGDDDRIDALVELARRYRVPTVATNNVHYASPSRQQLAQVQAATRSGRTLEEVDGWLPAAATAHLRSPDEMLTRFAAHPEAVAMAAELAAECAFDLKLVKPELPTFSVPDSHSEFSYLAELTLGGAANRYGPSDDEQAAAAYDQLDNELTVIRGLDFSGYFLIVADIVRFCRDAGILCQGRGSAANSAVCYALGITNVDAVRFNLLFERFLSSDRDGPPDIDLDIESGRREEAIQYVYERYGRSNAAQVANVISYRPRSAIRDVAKALGYSHQQALDWSKQLDRWGKVQGSDAEGLPGEVERLADDLLTVPRHLGLHPGGMVICATPVSEVVPIEWARATNRSVLQWDKDDCAFAGLVKFDLLGLGMLTALQEAIRLVADQHQVTVDLAKLPQEDEVYDMLCAADTVGVFQVESRAQMGTLPRLRPREFYDLVVEVALIRPGPIQGGSVHPYLSRRSAEKKEVGSSRWRDHVHPRLHKALEHTYGVPLFQEQLMQMAVDAAGFNPAEADQLRRAMGSKRSAERMERLKGRLYAGMAERGIAGQTADEVFEQLAGFADFGFPESHAASFAHIVYSSAWLKCHYPAAFTAALLNAQPMGFYSVNTLVADARRHGVEVRRPDVNISEVKASLEPDGRQPAGSVRATAAIRLGISQIRGINSATAERVVAGRPYSSLSDVVRRAGLSLAQLEALATADAFASLGIERRQALWLAGIAAQEQVDMLPGTTTTTVAPALPGMSAVELSGADYWSVRLSPDSHPVQFARGLLDAGGVLRIEDLATHAKGSRVWVAGLVTHRQRPSTAGGITFLNVEDETGMLNVICSEGLWRRYRRLARSAVALRVRGVLEGTEGVVNLMADKLIELELPIRPGTSRDFR</sequence>
<dbReference type="InterPro" id="IPR040982">
    <property type="entry name" value="DNA_pol3_finger"/>
</dbReference>
<gene>
    <name evidence="13" type="primary">dnaE2</name>
    <name evidence="15" type="ORF">FB566_4709</name>
</gene>
<dbReference type="SUPFAM" id="SSF89550">
    <property type="entry name" value="PHP domain-like"/>
    <property type="match status" value="1"/>
</dbReference>
<dbReference type="GO" id="GO:0005737">
    <property type="term" value="C:cytoplasm"/>
    <property type="evidence" value="ECO:0007669"/>
    <property type="project" value="UniProtKB-SubCell"/>
</dbReference>
<dbReference type="GO" id="GO:0008408">
    <property type="term" value="F:3'-5' exonuclease activity"/>
    <property type="evidence" value="ECO:0007669"/>
    <property type="project" value="InterPro"/>
</dbReference>
<dbReference type="InterPro" id="IPR003141">
    <property type="entry name" value="Pol/His_phosphatase_N"/>
</dbReference>
<evidence type="ECO:0000256" key="1">
    <source>
        <dbReference type="ARBA" id="ARBA00004496"/>
    </source>
</evidence>
<comment type="caution">
    <text evidence="15">The sequence shown here is derived from an EMBL/GenBank/DDBJ whole genome shotgun (WGS) entry which is preliminary data.</text>
</comment>
<dbReference type="InterPro" id="IPR004013">
    <property type="entry name" value="PHP_dom"/>
</dbReference>
<evidence type="ECO:0000256" key="7">
    <source>
        <dbReference type="ARBA" id="ARBA00022695"/>
    </source>
</evidence>
<evidence type="ECO:0000256" key="13">
    <source>
        <dbReference type="HAMAP-Rule" id="MF_01902"/>
    </source>
</evidence>
<dbReference type="PANTHER" id="PTHR32294:SF4">
    <property type="entry name" value="ERROR-PRONE DNA POLYMERASE"/>
    <property type="match status" value="1"/>
</dbReference>
<evidence type="ECO:0000259" key="14">
    <source>
        <dbReference type="SMART" id="SM00481"/>
    </source>
</evidence>
<keyword evidence="11 13" id="KW-0234">DNA repair</keyword>
<dbReference type="InterPro" id="IPR023073">
    <property type="entry name" value="DnaE2"/>
</dbReference>
<keyword evidence="16" id="KW-1185">Reference proteome</keyword>
<proteinExistence type="inferred from homology"/>
<evidence type="ECO:0000256" key="11">
    <source>
        <dbReference type="ARBA" id="ARBA00023204"/>
    </source>
</evidence>
<dbReference type="GO" id="GO:0003676">
    <property type="term" value="F:nucleic acid binding"/>
    <property type="evidence" value="ECO:0007669"/>
    <property type="project" value="InterPro"/>
</dbReference>
<feature type="domain" description="Polymerase/histidinol phosphatase N-terminal" evidence="14">
    <location>
        <begin position="5"/>
        <end position="72"/>
    </location>
</feature>
<keyword evidence="10 13" id="KW-0239">DNA-directed DNA polymerase</keyword>
<comment type="subcellular location">
    <subcellularLocation>
        <location evidence="1 13">Cytoplasm</location>
    </subcellularLocation>
</comment>
<dbReference type="OrthoDB" id="9803237at2"/>
<dbReference type="EC" id="2.7.7.7" evidence="3 13"/>
<dbReference type="EMBL" id="VFOW01000001">
    <property type="protein sequence ID" value="TQL79108.1"/>
    <property type="molecule type" value="Genomic_DNA"/>
</dbReference>
<keyword evidence="9 13" id="KW-0227">DNA damage</keyword>
<dbReference type="NCBIfam" id="NF004225">
    <property type="entry name" value="PRK05672.1"/>
    <property type="match status" value="1"/>
</dbReference>